<feature type="compositionally biased region" description="Low complexity" evidence="1">
    <location>
        <begin position="615"/>
        <end position="646"/>
    </location>
</feature>
<reference evidence="2 3" key="1">
    <citation type="submission" date="2024-05" db="EMBL/GenBank/DDBJ databases">
        <title>A draft genome resource for the thread blight pathogen Marasmius tenuissimus strain MS-2.</title>
        <authorList>
            <person name="Yulfo-Soto G.E."/>
            <person name="Baruah I.K."/>
            <person name="Amoako-Attah I."/>
            <person name="Bukari Y."/>
            <person name="Meinhardt L.W."/>
            <person name="Bailey B.A."/>
            <person name="Cohen S.P."/>
        </authorList>
    </citation>
    <scope>NUCLEOTIDE SEQUENCE [LARGE SCALE GENOMIC DNA]</scope>
    <source>
        <strain evidence="2 3">MS-2</strain>
    </source>
</reference>
<feature type="compositionally biased region" description="Low complexity" evidence="1">
    <location>
        <begin position="255"/>
        <end position="280"/>
    </location>
</feature>
<evidence type="ECO:0000256" key="1">
    <source>
        <dbReference type="SAM" id="MobiDB-lite"/>
    </source>
</evidence>
<evidence type="ECO:0000313" key="2">
    <source>
        <dbReference type="EMBL" id="KAL0068154.1"/>
    </source>
</evidence>
<evidence type="ECO:0000313" key="3">
    <source>
        <dbReference type="Proteomes" id="UP001437256"/>
    </source>
</evidence>
<protein>
    <submittedName>
        <fullName evidence="2">Uncharacterized protein</fullName>
    </submittedName>
</protein>
<gene>
    <name evidence="2" type="ORF">AAF712_004814</name>
</gene>
<sequence>MTVPPSSWVSMNSSRVVRTPKTDAFRPNLPSDPFAILEGDRHWTVRYEELAEKLSSKEGMTRNVILILGEPPQTELDSLLSAPSLMDSLLLIVTSSPPQSLVQAPSNPSPFVQILRLSSPTGLQEPSAQNLLSILQRAEVNARQWRKQPEAFNRCSQLRENQPGGAFTVPERYGFNPDNNPYNSLLYNYNHNVAPSPANSAPSRIDISFFSRLGRPDGRSFDALINFVPSSFSDKAILKQIILITTLSQNFLSSPTHSSQVSSPVSDSQSQPPSRAPSPSLRKHTRRAYSISSSISRRFSSLLTSSDVSLPEQNVRQADAAPVITLSSDLPSRPSHLSERAYSSADSVPVVSGSPKMVPLTSEPRSTRSHLIHVLPLCVPTSTPSFQASRTRTSLSGLFSSSEYYSRSHIEDQIQGGGKSKLLESIERFLRSYSYPFSSSVHGANNSSASLRHSRRSSSISVSSVSSVFGFETDFTRDPTAHRVQNERAVAYVVSAGMLSHRPAVSNSVKRDSPAAVAEMLLLGLLDCAHSYFPPKVWIGQPNDVVVKCDAGATRATVGGQEVYEVKMRAATPADSTDGMEDYERVFDGWLRGEANLKEMSVPSESTSIAKRETGPSSPSGATTPSSRTSSAYESPTPTLSTAATSIVEGTGRSPRVVEVKIQESPPPRITAKLRKVSTGWRRLKSVSA</sequence>
<feature type="region of interest" description="Disordered" evidence="1">
    <location>
        <begin position="255"/>
        <end position="287"/>
    </location>
</feature>
<dbReference type="EMBL" id="JBBXMP010000020">
    <property type="protein sequence ID" value="KAL0068154.1"/>
    <property type="molecule type" value="Genomic_DNA"/>
</dbReference>
<accession>A0ABR3A580</accession>
<feature type="region of interest" description="Disordered" evidence="1">
    <location>
        <begin position="598"/>
        <end position="676"/>
    </location>
</feature>
<dbReference type="Proteomes" id="UP001437256">
    <property type="component" value="Unassembled WGS sequence"/>
</dbReference>
<organism evidence="2 3">
    <name type="scientific">Marasmius tenuissimus</name>
    <dbReference type="NCBI Taxonomy" id="585030"/>
    <lineage>
        <taxon>Eukaryota</taxon>
        <taxon>Fungi</taxon>
        <taxon>Dikarya</taxon>
        <taxon>Basidiomycota</taxon>
        <taxon>Agaricomycotina</taxon>
        <taxon>Agaricomycetes</taxon>
        <taxon>Agaricomycetidae</taxon>
        <taxon>Agaricales</taxon>
        <taxon>Marasmiineae</taxon>
        <taxon>Marasmiaceae</taxon>
        <taxon>Marasmius</taxon>
    </lineage>
</organism>
<name>A0ABR3A580_9AGAR</name>
<comment type="caution">
    <text evidence="2">The sequence shown here is derived from an EMBL/GenBank/DDBJ whole genome shotgun (WGS) entry which is preliminary data.</text>
</comment>
<keyword evidence="3" id="KW-1185">Reference proteome</keyword>
<proteinExistence type="predicted"/>